<dbReference type="NCBIfam" id="TIGR00392">
    <property type="entry name" value="ileS"/>
    <property type="match status" value="1"/>
</dbReference>
<dbReference type="InterPro" id="IPR009080">
    <property type="entry name" value="tRNAsynth_Ia_anticodon-bd"/>
</dbReference>
<accession>W4K654</accession>
<dbReference type="InterPro" id="IPR002300">
    <property type="entry name" value="aa-tRNA-synth_Ia"/>
</dbReference>
<dbReference type="GO" id="GO:0004822">
    <property type="term" value="F:isoleucine-tRNA ligase activity"/>
    <property type="evidence" value="ECO:0007669"/>
    <property type="project" value="UniProtKB-EC"/>
</dbReference>
<dbReference type="STRING" id="747525.W4K654"/>
<evidence type="ECO:0000256" key="4">
    <source>
        <dbReference type="ARBA" id="ARBA00022741"/>
    </source>
</evidence>
<dbReference type="CDD" id="cd00818">
    <property type="entry name" value="IleRS_core"/>
    <property type="match status" value="1"/>
</dbReference>
<dbReference type="AlphaFoldDB" id="W4K654"/>
<dbReference type="InterPro" id="IPR013155">
    <property type="entry name" value="M/V/L/I-tRNA-synth_anticd-bd"/>
</dbReference>
<dbReference type="Pfam" id="PF00133">
    <property type="entry name" value="tRNA-synt_1"/>
    <property type="match status" value="1"/>
</dbReference>
<evidence type="ECO:0000256" key="9">
    <source>
        <dbReference type="ARBA" id="ARBA00048359"/>
    </source>
</evidence>
<dbReference type="Pfam" id="PF08264">
    <property type="entry name" value="Anticodon_1"/>
    <property type="match status" value="1"/>
</dbReference>
<keyword evidence="15" id="KW-1185">Reference proteome</keyword>
<dbReference type="FunCoup" id="W4K654">
    <property type="interactions" value="605"/>
</dbReference>
<dbReference type="CDD" id="cd07961">
    <property type="entry name" value="Anticodon_Ia_Ile_ABEc"/>
    <property type="match status" value="1"/>
</dbReference>
<evidence type="ECO:0000256" key="3">
    <source>
        <dbReference type="ARBA" id="ARBA00022598"/>
    </source>
</evidence>
<evidence type="ECO:0000256" key="7">
    <source>
        <dbReference type="ARBA" id="ARBA00023146"/>
    </source>
</evidence>
<dbReference type="PROSITE" id="PS00178">
    <property type="entry name" value="AA_TRNA_LIGASE_I"/>
    <property type="match status" value="1"/>
</dbReference>
<evidence type="ECO:0000256" key="6">
    <source>
        <dbReference type="ARBA" id="ARBA00022917"/>
    </source>
</evidence>
<dbReference type="InterPro" id="IPR033709">
    <property type="entry name" value="Anticodon_Ile_ABEc"/>
</dbReference>
<keyword evidence="6 11" id="KW-0648">Protein biosynthesis</keyword>
<evidence type="ECO:0000313" key="15">
    <source>
        <dbReference type="Proteomes" id="UP000030671"/>
    </source>
</evidence>
<dbReference type="RefSeq" id="XP_009547284.1">
    <property type="nucleotide sequence ID" value="XM_009548989.1"/>
</dbReference>
<gene>
    <name evidence="14" type="ORF">HETIRDRAFT_319333</name>
</gene>
<dbReference type="InterPro" id="IPR001412">
    <property type="entry name" value="aa-tRNA-synth_I_CS"/>
</dbReference>
<dbReference type="KEGG" id="hir:HETIRDRAFT_319333"/>
<dbReference type="SUPFAM" id="SSF47323">
    <property type="entry name" value="Anticodon-binding domain of a subclass of class I aminoacyl-tRNA synthetases"/>
    <property type="match status" value="1"/>
</dbReference>
<feature type="domain" description="Aminoacyl-tRNA synthetase class Ia" evidence="12">
    <location>
        <begin position="21"/>
        <end position="642"/>
    </location>
</feature>
<evidence type="ECO:0000256" key="5">
    <source>
        <dbReference type="ARBA" id="ARBA00022840"/>
    </source>
</evidence>
<dbReference type="HOGENOM" id="CLU_001493_1_1_1"/>
<keyword evidence="3 11" id="KW-0436">Ligase</keyword>
<dbReference type="InterPro" id="IPR002301">
    <property type="entry name" value="Ile-tRNA-ligase"/>
</dbReference>
<proteinExistence type="inferred from homology"/>
<dbReference type="Gene3D" id="3.40.50.620">
    <property type="entry name" value="HUPs"/>
    <property type="match status" value="2"/>
</dbReference>
<dbReference type="SUPFAM" id="SSF52374">
    <property type="entry name" value="Nucleotidylyl transferase"/>
    <property type="match status" value="1"/>
</dbReference>
<evidence type="ECO:0000259" key="12">
    <source>
        <dbReference type="Pfam" id="PF00133"/>
    </source>
</evidence>
<dbReference type="PANTHER" id="PTHR42780">
    <property type="entry name" value="SOLEUCYL-TRNA SYNTHETASE"/>
    <property type="match status" value="1"/>
</dbReference>
<dbReference type="FunFam" id="3.40.50.620:FF:000133">
    <property type="entry name" value="Isoleucyl-tRNA synthetase, cytoplasmic"/>
    <property type="match status" value="1"/>
</dbReference>
<dbReference type="PANTHER" id="PTHR42780:SF1">
    <property type="entry name" value="ISOLEUCINE--TRNA LIGASE, CYTOPLASMIC"/>
    <property type="match status" value="1"/>
</dbReference>
<comment type="catalytic activity">
    <reaction evidence="9">
        <text>tRNA(Ile) + L-isoleucine + ATP = L-isoleucyl-tRNA(Ile) + AMP + diphosphate</text>
        <dbReference type="Rhea" id="RHEA:11060"/>
        <dbReference type="Rhea" id="RHEA-COMP:9666"/>
        <dbReference type="Rhea" id="RHEA-COMP:9695"/>
        <dbReference type="ChEBI" id="CHEBI:30616"/>
        <dbReference type="ChEBI" id="CHEBI:33019"/>
        <dbReference type="ChEBI" id="CHEBI:58045"/>
        <dbReference type="ChEBI" id="CHEBI:78442"/>
        <dbReference type="ChEBI" id="CHEBI:78528"/>
        <dbReference type="ChEBI" id="CHEBI:456215"/>
        <dbReference type="EC" id="6.1.1.5"/>
    </reaction>
</comment>
<keyword evidence="7 11" id="KW-0030">Aminoacyl-tRNA synthetase</keyword>
<dbReference type="InterPro" id="IPR023586">
    <property type="entry name" value="Ile-tRNA-ligase_type2"/>
</dbReference>
<evidence type="ECO:0000259" key="13">
    <source>
        <dbReference type="Pfam" id="PF08264"/>
    </source>
</evidence>
<dbReference type="GeneID" id="20670591"/>
<dbReference type="EC" id="6.1.1.5" evidence="2"/>
<dbReference type="GO" id="GO:0000049">
    <property type="term" value="F:tRNA binding"/>
    <property type="evidence" value="ECO:0007669"/>
    <property type="project" value="InterPro"/>
</dbReference>
<evidence type="ECO:0000256" key="1">
    <source>
        <dbReference type="ARBA" id="ARBA00005594"/>
    </source>
</evidence>
<dbReference type="GO" id="GO:0002161">
    <property type="term" value="F:aminoacyl-tRNA deacylase activity"/>
    <property type="evidence" value="ECO:0007669"/>
    <property type="project" value="InterPro"/>
</dbReference>
<dbReference type="InterPro" id="IPR014729">
    <property type="entry name" value="Rossmann-like_a/b/a_fold"/>
</dbReference>
<evidence type="ECO:0000256" key="10">
    <source>
        <dbReference type="ARBA" id="ARBA00069879"/>
    </source>
</evidence>
<keyword evidence="4 11" id="KW-0547">Nucleotide-binding</keyword>
<dbReference type="FunFam" id="1.10.730.10:FF:000004">
    <property type="entry name" value="Isoleucyl-tRNA synthetase, cytoplasmic"/>
    <property type="match status" value="1"/>
</dbReference>
<evidence type="ECO:0000256" key="8">
    <source>
        <dbReference type="ARBA" id="ARBA00032665"/>
    </source>
</evidence>
<dbReference type="Pfam" id="PF19302">
    <property type="entry name" value="DUF5915"/>
    <property type="match status" value="1"/>
</dbReference>
<comment type="similarity">
    <text evidence="1 11">Belongs to the class-I aminoacyl-tRNA synthetase family.</text>
</comment>
<dbReference type="eggNOG" id="KOG0434">
    <property type="taxonomic scope" value="Eukaryota"/>
</dbReference>
<dbReference type="GO" id="GO:0006428">
    <property type="term" value="P:isoleucyl-tRNA aminoacylation"/>
    <property type="evidence" value="ECO:0007669"/>
    <property type="project" value="InterPro"/>
</dbReference>
<dbReference type="OrthoDB" id="1706657at2759"/>
<dbReference type="EMBL" id="KI925459">
    <property type="protein sequence ID" value="ETW80551.1"/>
    <property type="molecule type" value="Genomic_DNA"/>
</dbReference>
<dbReference type="SUPFAM" id="SSF50677">
    <property type="entry name" value="ValRS/IleRS/LeuRS editing domain"/>
    <property type="match status" value="1"/>
</dbReference>
<feature type="domain" description="Methionyl/Valyl/Leucyl/Isoleucyl-tRNA synthetase anticodon-binding" evidence="13">
    <location>
        <begin position="698"/>
        <end position="853"/>
    </location>
</feature>
<dbReference type="Gene3D" id="1.10.730.10">
    <property type="entry name" value="Isoleucyl-tRNA Synthetase, Domain 1"/>
    <property type="match status" value="1"/>
</dbReference>
<dbReference type="InParanoid" id="W4K654"/>
<evidence type="ECO:0000256" key="11">
    <source>
        <dbReference type="RuleBase" id="RU363035"/>
    </source>
</evidence>
<reference evidence="14 15" key="1">
    <citation type="journal article" date="2012" name="New Phytol.">
        <title>Insight into trade-off between wood decay and parasitism from the genome of a fungal forest pathogen.</title>
        <authorList>
            <person name="Olson A."/>
            <person name="Aerts A."/>
            <person name="Asiegbu F."/>
            <person name="Belbahri L."/>
            <person name="Bouzid O."/>
            <person name="Broberg A."/>
            <person name="Canback B."/>
            <person name="Coutinho P.M."/>
            <person name="Cullen D."/>
            <person name="Dalman K."/>
            <person name="Deflorio G."/>
            <person name="van Diepen L.T."/>
            <person name="Dunand C."/>
            <person name="Duplessis S."/>
            <person name="Durling M."/>
            <person name="Gonthier P."/>
            <person name="Grimwood J."/>
            <person name="Fossdal C.G."/>
            <person name="Hansson D."/>
            <person name="Henrissat B."/>
            <person name="Hietala A."/>
            <person name="Himmelstrand K."/>
            <person name="Hoffmeister D."/>
            <person name="Hogberg N."/>
            <person name="James T.Y."/>
            <person name="Karlsson M."/>
            <person name="Kohler A."/>
            <person name="Kues U."/>
            <person name="Lee Y.H."/>
            <person name="Lin Y.C."/>
            <person name="Lind M."/>
            <person name="Lindquist E."/>
            <person name="Lombard V."/>
            <person name="Lucas S."/>
            <person name="Lunden K."/>
            <person name="Morin E."/>
            <person name="Murat C."/>
            <person name="Park J."/>
            <person name="Raffaello T."/>
            <person name="Rouze P."/>
            <person name="Salamov A."/>
            <person name="Schmutz J."/>
            <person name="Solheim H."/>
            <person name="Stahlberg J."/>
            <person name="Velez H."/>
            <person name="de Vries R.P."/>
            <person name="Wiebenga A."/>
            <person name="Woodward S."/>
            <person name="Yakovlev I."/>
            <person name="Garbelotto M."/>
            <person name="Martin F."/>
            <person name="Grigoriev I.V."/>
            <person name="Stenlid J."/>
        </authorList>
    </citation>
    <scope>NUCLEOTIDE SEQUENCE [LARGE SCALE GENOMIC DNA]</scope>
    <source>
        <strain evidence="14 15">TC 32-1</strain>
    </source>
</reference>
<organism evidence="14 15">
    <name type="scientific">Heterobasidion irregulare (strain TC 32-1)</name>
    <dbReference type="NCBI Taxonomy" id="747525"/>
    <lineage>
        <taxon>Eukaryota</taxon>
        <taxon>Fungi</taxon>
        <taxon>Dikarya</taxon>
        <taxon>Basidiomycota</taxon>
        <taxon>Agaricomycotina</taxon>
        <taxon>Agaricomycetes</taxon>
        <taxon>Russulales</taxon>
        <taxon>Bondarzewiaceae</taxon>
        <taxon>Heterobasidion</taxon>
        <taxon>Heterobasidion annosum species complex</taxon>
    </lineage>
</organism>
<dbReference type="GO" id="GO:0005524">
    <property type="term" value="F:ATP binding"/>
    <property type="evidence" value="ECO:0007669"/>
    <property type="project" value="UniProtKB-KW"/>
</dbReference>
<dbReference type="HAMAP" id="MF_02003">
    <property type="entry name" value="Ile_tRNA_synth_type2"/>
    <property type="match status" value="1"/>
</dbReference>
<keyword evidence="5 11" id="KW-0067">ATP-binding</keyword>
<dbReference type="PRINTS" id="PR00984">
    <property type="entry name" value="TRNASYNTHILE"/>
</dbReference>
<evidence type="ECO:0000256" key="2">
    <source>
        <dbReference type="ARBA" id="ARBA00013165"/>
    </source>
</evidence>
<dbReference type="Proteomes" id="UP000030671">
    <property type="component" value="Unassembled WGS sequence"/>
</dbReference>
<dbReference type="InterPro" id="IPR009008">
    <property type="entry name" value="Val/Leu/Ile-tRNA-synth_edit"/>
</dbReference>
<evidence type="ECO:0000313" key="14">
    <source>
        <dbReference type="EMBL" id="ETW80551.1"/>
    </source>
</evidence>
<protein>
    <recommendedName>
        <fullName evidence="10">Isoleucine--tRNA ligase, cytoplasmic</fullName>
        <ecNumber evidence="2">6.1.1.5</ecNumber>
    </recommendedName>
    <alternativeName>
        <fullName evidence="8">Isoleucyl-tRNA synthetase</fullName>
    </alternativeName>
</protein>
<dbReference type="FunFam" id="3.40.50.620:FF:000023">
    <property type="entry name" value="Isoleucyl-tRNA synthetase,cytoplasmic"/>
    <property type="match status" value="1"/>
</dbReference>
<name>W4K654_HETIT</name>
<sequence>MSFPAHDLSTPFNFAKEEENVLKFWKEIDAFQTSLKLSEGRPEYTFYDGPPFATGLPHYGHLLAGTIKDIVTRHAHVSGHHVVRRFGWDTHGLPVEHEIDKKLGITSREDVMKMGVAAYNAECRAIVMRYAGEWRNTVERMGRWIDFDNDYKTLNLSFMESVWWAFKQLYDKGLVYRGLRVMPYSTGLLTPLSNFEAGQDYRDVSDPAVTVAFPLVDDPKTSLLAWTTTPWTLPSNLALCVHPEYTYIKIHDEARGENFILHEKLLRTLYKDPKKAKYKKLGQFQGADMKGWRYVPLFEYFTDQFEDKAFRVLVDTYVTDESGTGIVHQAPAFGDDDHRIAIAHGVLRPDEMPPCPIDDAGKFTSEVPEFAGQHVKAADKDIQKVLKAKGRLIVQSTTQHSYPFCWRSGTPLIYRAIPVWFVRVQPIIDQLVDNNAKTRWVPQSVGDGRFGNWLANARDWNISRNRYWGTPIPLWVSDDMEEIVPVGSVEELEKLSGATGITDLHSDKINHITIPSQKGKGQLKRIEEVFDCWFESGSMPYAQLHYPFENKELFEKSFPADFVSEGIDQTRGWFYTLLVLSTHLFGSAPWKNLIVTGLVLAEDGKKMSKSLRNYPDPNLIINMYGADATRMFLVNSPIVRGDNLRFREAGVREVVSRVLLPWLNSFRFFLGQVALLKKTTGHNFRYDAHAPVSNNVMDRWILARCQSLITLVKEEMEAYRLYTIIPRLLELVDELTNWYIRFNRRRLKGEDGKEDTIAALNTLFETLFTLCRTMSSYTPFLTENIYQTLRTFIPEDPKAGDTRSIHFLLFPEVKAEYFDPVIERQVKRMQTIIELVRNLRERHSISLKTPLKELLVFHADKEYLDDVRSLQRYIQSELNVRDIVLTSDESTSGVRYRAVADWSILGRKLRKNLAIVKNALEHVTSDEVKTYVATGKITIANIELVEGDLTVQRYIELPAGAEAQFATHTDSDAVVRLDIQVHPELAGEWLARELINRVQKLRKKAGLQATDDVDVFYALEEGAGEDLKDAIKQHAEVIRKTVRSVPEDVAKRSKVAELLIEEEQEIAEVKFMLSLVRS</sequence>